<keyword evidence="1" id="KW-0812">Transmembrane</keyword>
<protein>
    <submittedName>
        <fullName evidence="2">Uncharacterized protein</fullName>
    </submittedName>
</protein>
<dbReference type="Proteomes" id="UP000807353">
    <property type="component" value="Unassembled WGS sequence"/>
</dbReference>
<evidence type="ECO:0000256" key="1">
    <source>
        <dbReference type="SAM" id="Phobius"/>
    </source>
</evidence>
<name>A0A9P6CER2_9AGAR</name>
<dbReference type="OrthoDB" id="2681808at2759"/>
<dbReference type="PANTHER" id="PTHR40465:SF1">
    <property type="entry name" value="DUF6534 DOMAIN-CONTAINING PROTEIN"/>
    <property type="match status" value="1"/>
</dbReference>
<accession>A0A9P6CER2</accession>
<evidence type="ECO:0000313" key="3">
    <source>
        <dbReference type="Proteomes" id="UP000807353"/>
    </source>
</evidence>
<feature type="transmembrane region" description="Helical" evidence="1">
    <location>
        <begin position="12"/>
        <end position="31"/>
    </location>
</feature>
<feature type="transmembrane region" description="Helical" evidence="1">
    <location>
        <begin position="161"/>
        <end position="179"/>
    </location>
</feature>
<reference evidence="2" key="1">
    <citation type="submission" date="2020-11" db="EMBL/GenBank/DDBJ databases">
        <authorList>
            <consortium name="DOE Joint Genome Institute"/>
            <person name="Ahrendt S."/>
            <person name="Riley R."/>
            <person name="Andreopoulos W."/>
            <person name="Labutti K."/>
            <person name="Pangilinan J."/>
            <person name="Ruiz-Duenas F.J."/>
            <person name="Barrasa J.M."/>
            <person name="Sanchez-Garcia M."/>
            <person name="Camarero S."/>
            <person name="Miyauchi S."/>
            <person name="Serrano A."/>
            <person name="Linde D."/>
            <person name="Babiker R."/>
            <person name="Drula E."/>
            <person name="Ayuso-Fernandez I."/>
            <person name="Pacheco R."/>
            <person name="Padilla G."/>
            <person name="Ferreira P."/>
            <person name="Barriuso J."/>
            <person name="Kellner H."/>
            <person name="Castanera R."/>
            <person name="Alfaro M."/>
            <person name="Ramirez L."/>
            <person name="Pisabarro A.G."/>
            <person name="Kuo A."/>
            <person name="Tritt A."/>
            <person name="Lipzen A."/>
            <person name="He G."/>
            <person name="Yan M."/>
            <person name="Ng V."/>
            <person name="Cullen D."/>
            <person name="Martin F."/>
            <person name="Rosso M.-N."/>
            <person name="Henrissat B."/>
            <person name="Hibbett D."/>
            <person name="Martinez A.T."/>
            <person name="Grigoriev I.V."/>
        </authorList>
    </citation>
    <scope>NUCLEOTIDE SEQUENCE</scope>
    <source>
        <strain evidence="2">CBS 247.69</strain>
    </source>
</reference>
<feature type="transmembrane region" description="Helical" evidence="1">
    <location>
        <begin position="81"/>
        <end position="101"/>
    </location>
</feature>
<organism evidence="2 3">
    <name type="scientific">Collybia nuda</name>
    <dbReference type="NCBI Taxonomy" id="64659"/>
    <lineage>
        <taxon>Eukaryota</taxon>
        <taxon>Fungi</taxon>
        <taxon>Dikarya</taxon>
        <taxon>Basidiomycota</taxon>
        <taxon>Agaricomycotina</taxon>
        <taxon>Agaricomycetes</taxon>
        <taxon>Agaricomycetidae</taxon>
        <taxon>Agaricales</taxon>
        <taxon>Tricholomatineae</taxon>
        <taxon>Clitocybaceae</taxon>
        <taxon>Collybia</taxon>
    </lineage>
</organism>
<keyword evidence="3" id="KW-1185">Reference proteome</keyword>
<feature type="transmembrane region" description="Helical" evidence="1">
    <location>
        <begin position="113"/>
        <end position="131"/>
    </location>
</feature>
<sequence length="311" mass="35357">MWGLHSGRQIIGYMLRWGLYGVLCLQIYLYFLAVPGASVARKGFVRGLLLLETINEVIMAYEALDDFKLTFDRHRHKHFRFTWLWLYVLGGLTMVAVQCFYATQLHHMGRSKVVTAFIAMTAIVCFAGRLYESVFSFKLNIYEILDQGETTGVFQWVSNSFGVASAFAITAAMICQLFFRDNAWIPQNTTFTTMLRTLTDTAILPAICSIFPVVMRITRYQQPYLTIPSLISERLYAISIMAFLNSEMEILGGRIVLSEKHNTINFAVTVDQSDLLQPSITDPVHDIELSLPRMSVVRNVRSDDSITLTES</sequence>
<comment type="caution">
    <text evidence="2">The sequence shown here is derived from an EMBL/GenBank/DDBJ whole genome shotgun (WGS) entry which is preliminary data.</text>
</comment>
<dbReference type="EMBL" id="MU150265">
    <property type="protein sequence ID" value="KAF9463132.1"/>
    <property type="molecule type" value="Genomic_DNA"/>
</dbReference>
<proteinExistence type="predicted"/>
<feature type="transmembrane region" description="Helical" evidence="1">
    <location>
        <begin position="200"/>
        <end position="218"/>
    </location>
</feature>
<dbReference type="PANTHER" id="PTHR40465">
    <property type="entry name" value="CHROMOSOME 1, WHOLE GENOME SHOTGUN SEQUENCE"/>
    <property type="match status" value="1"/>
</dbReference>
<keyword evidence="1" id="KW-1133">Transmembrane helix</keyword>
<keyword evidence="1" id="KW-0472">Membrane</keyword>
<evidence type="ECO:0000313" key="2">
    <source>
        <dbReference type="EMBL" id="KAF9463132.1"/>
    </source>
</evidence>
<dbReference type="AlphaFoldDB" id="A0A9P6CER2"/>
<gene>
    <name evidence="2" type="ORF">BDZ94DRAFT_638992</name>
</gene>